<name>A0AAV4S0I0_CAEEX</name>
<evidence type="ECO:0000313" key="2">
    <source>
        <dbReference type="Proteomes" id="UP001054945"/>
    </source>
</evidence>
<accession>A0AAV4S0I0</accession>
<proteinExistence type="predicted"/>
<gene>
    <name evidence="1" type="ORF">CEXT_2351</name>
</gene>
<dbReference type="EMBL" id="BPLR01008821">
    <property type="protein sequence ID" value="GIY27469.1"/>
    <property type="molecule type" value="Genomic_DNA"/>
</dbReference>
<dbReference type="AlphaFoldDB" id="A0AAV4S0I0"/>
<keyword evidence="2" id="KW-1185">Reference proteome</keyword>
<evidence type="ECO:0000313" key="1">
    <source>
        <dbReference type="EMBL" id="GIY27469.1"/>
    </source>
</evidence>
<organism evidence="1 2">
    <name type="scientific">Caerostris extrusa</name>
    <name type="common">Bark spider</name>
    <name type="synonym">Caerostris bankana</name>
    <dbReference type="NCBI Taxonomy" id="172846"/>
    <lineage>
        <taxon>Eukaryota</taxon>
        <taxon>Metazoa</taxon>
        <taxon>Ecdysozoa</taxon>
        <taxon>Arthropoda</taxon>
        <taxon>Chelicerata</taxon>
        <taxon>Arachnida</taxon>
        <taxon>Araneae</taxon>
        <taxon>Araneomorphae</taxon>
        <taxon>Entelegynae</taxon>
        <taxon>Araneoidea</taxon>
        <taxon>Araneidae</taxon>
        <taxon>Caerostris</taxon>
    </lineage>
</organism>
<sequence>MTQVKEELLMYLELYSRSKASVYTSWKQPPTHPWYLREPPGTSISFKGDSRDQSALARLSTDHIKIL</sequence>
<dbReference type="Proteomes" id="UP001054945">
    <property type="component" value="Unassembled WGS sequence"/>
</dbReference>
<comment type="caution">
    <text evidence="1">The sequence shown here is derived from an EMBL/GenBank/DDBJ whole genome shotgun (WGS) entry which is preliminary data.</text>
</comment>
<protein>
    <submittedName>
        <fullName evidence="1">Uncharacterized protein</fullName>
    </submittedName>
</protein>
<reference evidence="1 2" key="1">
    <citation type="submission" date="2021-06" db="EMBL/GenBank/DDBJ databases">
        <title>Caerostris extrusa draft genome.</title>
        <authorList>
            <person name="Kono N."/>
            <person name="Arakawa K."/>
        </authorList>
    </citation>
    <scope>NUCLEOTIDE SEQUENCE [LARGE SCALE GENOMIC DNA]</scope>
</reference>